<name>A0ABD1F4C3_HYPHA</name>
<sequence>MVNMYVVEYVPGRRSKRQNLLVEMSKPLCKVTDAGGFGTPRSGREPSGEAGSARLSSDVCDPKEVAIQASKDVSTGMSSVIVERGAPEACGGASGSKEESSPESRNISAINTSYYSLTDTSVDTDSEEETGGFQMRSWKNTYHMDSSNVQEEAVSKFWRSPVADETEDDGSCSQRGITNKRMRDSTSPQVLKNKKYKPEEEKMTTGIAIINMYKEVEMLSQIMTKCRNPTTSLKITIKNITDLVYRRVTAKTS</sequence>
<protein>
    <submittedName>
        <fullName evidence="2">Uncharacterized protein</fullName>
    </submittedName>
</protein>
<feature type="region of interest" description="Disordered" evidence="1">
    <location>
        <begin position="159"/>
        <end position="197"/>
    </location>
</feature>
<evidence type="ECO:0000313" key="2">
    <source>
        <dbReference type="EMBL" id="KAL1510091.1"/>
    </source>
</evidence>
<dbReference type="EMBL" id="JBDJPC010000003">
    <property type="protein sequence ID" value="KAL1510091.1"/>
    <property type="molecule type" value="Genomic_DNA"/>
</dbReference>
<reference evidence="2 3" key="1">
    <citation type="submission" date="2024-05" db="EMBL/GenBank/DDBJ databases">
        <title>Genetic variation in Jamaican populations of the coffee berry borer (Hypothenemus hampei).</title>
        <authorList>
            <person name="Errbii M."/>
            <person name="Myrie A."/>
        </authorList>
    </citation>
    <scope>NUCLEOTIDE SEQUENCE [LARGE SCALE GENOMIC DNA]</scope>
    <source>
        <strain evidence="2">JA-Hopewell-2020-01-JO</strain>
        <tissue evidence="2">Whole body</tissue>
    </source>
</reference>
<organism evidence="2 3">
    <name type="scientific">Hypothenemus hampei</name>
    <name type="common">Coffee berry borer</name>
    <dbReference type="NCBI Taxonomy" id="57062"/>
    <lineage>
        <taxon>Eukaryota</taxon>
        <taxon>Metazoa</taxon>
        <taxon>Ecdysozoa</taxon>
        <taxon>Arthropoda</taxon>
        <taxon>Hexapoda</taxon>
        <taxon>Insecta</taxon>
        <taxon>Pterygota</taxon>
        <taxon>Neoptera</taxon>
        <taxon>Endopterygota</taxon>
        <taxon>Coleoptera</taxon>
        <taxon>Polyphaga</taxon>
        <taxon>Cucujiformia</taxon>
        <taxon>Curculionidae</taxon>
        <taxon>Scolytinae</taxon>
        <taxon>Hypothenemus</taxon>
    </lineage>
</organism>
<proteinExistence type="predicted"/>
<dbReference type="Proteomes" id="UP001566132">
    <property type="component" value="Unassembled WGS sequence"/>
</dbReference>
<keyword evidence="3" id="KW-1185">Reference proteome</keyword>
<gene>
    <name evidence="2" type="ORF">ABEB36_004746</name>
</gene>
<dbReference type="AlphaFoldDB" id="A0ABD1F4C3"/>
<evidence type="ECO:0000256" key="1">
    <source>
        <dbReference type="SAM" id="MobiDB-lite"/>
    </source>
</evidence>
<accession>A0ABD1F4C3</accession>
<evidence type="ECO:0000313" key="3">
    <source>
        <dbReference type="Proteomes" id="UP001566132"/>
    </source>
</evidence>
<feature type="region of interest" description="Disordered" evidence="1">
    <location>
        <begin position="84"/>
        <end position="108"/>
    </location>
</feature>
<feature type="region of interest" description="Disordered" evidence="1">
    <location>
        <begin position="32"/>
        <end position="57"/>
    </location>
</feature>
<comment type="caution">
    <text evidence="2">The sequence shown here is derived from an EMBL/GenBank/DDBJ whole genome shotgun (WGS) entry which is preliminary data.</text>
</comment>